<dbReference type="RefSeq" id="WP_121917561.1">
    <property type="nucleotide sequence ID" value="NZ_REFV01000009.1"/>
</dbReference>
<dbReference type="OrthoDB" id="9811902at2"/>
<evidence type="ECO:0000313" key="3">
    <source>
        <dbReference type="Proteomes" id="UP000281985"/>
    </source>
</evidence>
<keyword evidence="3" id="KW-1185">Reference proteome</keyword>
<accession>A0A3M0FZX9</accession>
<dbReference type="PANTHER" id="PTHR45947">
    <property type="entry name" value="SULFOQUINOVOSYL TRANSFERASE SQD2"/>
    <property type="match status" value="1"/>
</dbReference>
<comment type="caution">
    <text evidence="2">The sequence shown here is derived from an EMBL/GenBank/DDBJ whole genome shotgun (WGS) entry which is preliminary data.</text>
</comment>
<dbReference type="Gene3D" id="3.40.50.2000">
    <property type="entry name" value="Glycogen Phosphorylase B"/>
    <property type="match status" value="2"/>
</dbReference>
<dbReference type="GO" id="GO:0016757">
    <property type="term" value="F:glycosyltransferase activity"/>
    <property type="evidence" value="ECO:0007669"/>
    <property type="project" value="TreeGrafter"/>
</dbReference>
<dbReference type="SUPFAM" id="SSF53756">
    <property type="entry name" value="UDP-Glycosyltransferase/glycogen phosphorylase"/>
    <property type="match status" value="1"/>
</dbReference>
<dbReference type="InterPro" id="IPR050194">
    <property type="entry name" value="Glycosyltransferase_grp1"/>
</dbReference>
<organism evidence="2 3">
    <name type="scientific">Dokdonia sinensis</name>
    <dbReference type="NCBI Taxonomy" id="2479847"/>
    <lineage>
        <taxon>Bacteria</taxon>
        <taxon>Pseudomonadati</taxon>
        <taxon>Bacteroidota</taxon>
        <taxon>Flavobacteriia</taxon>
        <taxon>Flavobacteriales</taxon>
        <taxon>Flavobacteriaceae</taxon>
        <taxon>Dokdonia</taxon>
    </lineage>
</organism>
<keyword evidence="2" id="KW-0808">Transferase</keyword>
<dbReference type="Pfam" id="PF13579">
    <property type="entry name" value="Glyco_trans_4_4"/>
    <property type="match status" value="1"/>
</dbReference>
<evidence type="ECO:0000259" key="1">
    <source>
        <dbReference type="Pfam" id="PF13579"/>
    </source>
</evidence>
<reference evidence="2 3" key="1">
    <citation type="submission" date="2018-10" db="EMBL/GenBank/DDBJ databases">
        <title>Dokdonia luteus sp. nov., isolated from sea water.</title>
        <authorList>
            <person name="Zhou L.Y."/>
            <person name="Du Z.J."/>
        </authorList>
    </citation>
    <scope>NUCLEOTIDE SEQUENCE [LARGE SCALE GENOMIC DNA]</scope>
    <source>
        <strain evidence="2 3">SH27</strain>
    </source>
</reference>
<sequence>MDKTHITLIGLNFFPESTAIGLYSTQMAQYLENEGMHIDVITAFPYYPEWKIAEAYKDKKRYLQEDLGSIKLYRYKQYVPAHPTFFKRVIHILSFTWGSFWNLWKIKKCDIVISVVPFTSSTFLGYIQKKRFNARSWIHIQDFEFDAAFQSGLTNQGEQEGGLVYRLLMHIEKKLFSKADIVSTISQTMLKKLEKKTKSRTYFLPNWIDGKGVNPAFAKAHPHLNSSKFKILYSGNIGDKQDWAFFKLFAERLDCKKYEVIIVGAGSMLHEVSRDIRDLQGVTLFPPVPYEELNDLLCSANVHILFQKAEVLDTVMPSKILGMMASATPSIITGHPDSEVATTMEISGGGFYSSDTGVGTVLKQLEILRRDSEKSKTMGIKAREFVLKNFSKDEILSQFVTALKQL</sequence>
<feature type="domain" description="Glycosyltransferase subfamily 4-like N-terminal" evidence="1">
    <location>
        <begin position="20"/>
        <end position="196"/>
    </location>
</feature>
<dbReference type="InterPro" id="IPR028098">
    <property type="entry name" value="Glyco_trans_4-like_N"/>
</dbReference>
<dbReference type="NCBIfam" id="NF007640">
    <property type="entry name" value="PRK10307.1"/>
    <property type="match status" value="1"/>
</dbReference>
<evidence type="ECO:0000313" key="2">
    <source>
        <dbReference type="EMBL" id="RMB57958.1"/>
    </source>
</evidence>
<gene>
    <name evidence="2" type="primary">wcaI</name>
    <name evidence="2" type="ORF">EAX61_10040</name>
</gene>
<name>A0A3M0FZX9_9FLAO</name>
<protein>
    <submittedName>
        <fullName evidence="2">Colanic acid biosynthesis glycosyltransferase WcaI</fullName>
    </submittedName>
</protein>
<dbReference type="AlphaFoldDB" id="A0A3M0FZX9"/>
<proteinExistence type="predicted"/>
<dbReference type="PANTHER" id="PTHR45947:SF3">
    <property type="entry name" value="SULFOQUINOVOSYL TRANSFERASE SQD2"/>
    <property type="match status" value="1"/>
</dbReference>
<dbReference type="Proteomes" id="UP000281985">
    <property type="component" value="Unassembled WGS sequence"/>
</dbReference>
<dbReference type="CDD" id="cd03794">
    <property type="entry name" value="GT4_WbuB-like"/>
    <property type="match status" value="1"/>
</dbReference>
<dbReference type="EMBL" id="REFV01000009">
    <property type="protein sequence ID" value="RMB57958.1"/>
    <property type="molecule type" value="Genomic_DNA"/>
</dbReference>